<dbReference type="EMBL" id="JAMYPJ010000094">
    <property type="protein sequence ID" value="MER8937707.1"/>
    <property type="molecule type" value="Genomic_DNA"/>
</dbReference>
<proteinExistence type="predicted"/>
<keyword evidence="1" id="KW-0472">Membrane</keyword>
<evidence type="ECO:0000256" key="1">
    <source>
        <dbReference type="SAM" id="Phobius"/>
    </source>
</evidence>
<accession>A0ABV1YRI2</accession>
<keyword evidence="1" id="KW-1133">Transmembrane helix</keyword>
<protein>
    <submittedName>
        <fullName evidence="2">Uncharacterized protein</fullName>
    </submittedName>
</protein>
<dbReference type="Proteomes" id="UP001464387">
    <property type="component" value="Unassembled WGS sequence"/>
</dbReference>
<feature type="transmembrane region" description="Helical" evidence="1">
    <location>
        <begin position="32"/>
        <end position="53"/>
    </location>
</feature>
<evidence type="ECO:0000313" key="2">
    <source>
        <dbReference type="EMBL" id="MER8937707.1"/>
    </source>
</evidence>
<keyword evidence="1" id="KW-0812">Transmembrane</keyword>
<organism evidence="2 3">
    <name type="scientific">Mesorhizobium opportunistum</name>
    <dbReference type="NCBI Taxonomy" id="593909"/>
    <lineage>
        <taxon>Bacteria</taxon>
        <taxon>Pseudomonadati</taxon>
        <taxon>Pseudomonadota</taxon>
        <taxon>Alphaproteobacteria</taxon>
        <taxon>Hyphomicrobiales</taxon>
        <taxon>Phyllobacteriaceae</taxon>
        <taxon>Mesorhizobium</taxon>
    </lineage>
</organism>
<gene>
    <name evidence="2" type="ORF">NKI33_32840</name>
</gene>
<evidence type="ECO:0000313" key="3">
    <source>
        <dbReference type="Proteomes" id="UP001464387"/>
    </source>
</evidence>
<sequence>MLQLIAAVIFVAILVGIHQGLGWILDLMITQFIYGAASASIVILSVFAVAFWMEGSITFGRGKQKRPRDTIDL</sequence>
<keyword evidence="3" id="KW-1185">Reference proteome</keyword>
<reference evidence="2 3" key="1">
    <citation type="journal article" date="2024" name="Proc. Natl. Acad. Sci. U.S.A.">
        <title>The evolutionary genomics of adaptation to stress in wild rhizobium bacteria.</title>
        <authorList>
            <person name="Kehlet-Delgado H."/>
            <person name="Montoya A.P."/>
            <person name="Jensen K.T."/>
            <person name="Wendlandt C.E."/>
            <person name="Dexheimer C."/>
            <person name="Roberts M."/>
            <person name="Torres Martinez L."/>
            <person name="Friesen M.L."/>
            <person name="Griffitts J.S."/>
            <person name="Porter S.S."/>
        </authorList>
    </citation>
    <scope>NUCLEOTIDE SEQUENCE [LARGE SCALE GENOMIC DNA]</scope>
    <source>
        <strain evidence="2 3">M0729</strain>
    </source>
</reference>
<comment type="caution">
    <text evidence="2">The sequence shown here is derived from an EMBL/GenBank/DDBJ whole genome shotgun (WGS) entry which is preliminary data.</text>
</comment>
<name>A0ABV1YRI2_9HYPH</name>
<dbReference type="RefSeq" id="WP_287277682.1">
    <property type="nucleotide sequence ID" value="NZ_JAMYMT010000027.1"/>
</dbReference>